<accession>A0A819MFL5</accession>
<dbReference type="Proteomes" id="UP000663836">
    <property type="component" value="Unassembled WGS sequence"/>
</dbReference>
<gene>
    <name evidence="1" type="ORF">JBS370_LOCUS25052</name>
</gene>
<protein>
    <submittedName>
        <fullName evidence="1">Uncharacterized protein</fullName>
    </submittedName>
</protein>
<sequence length="93" mass="10093">MDQICSSHFYSSSAMTDYICMPPSSSSLFSTSLPSIINIDPINSSSSSSSYILLFSSVYATISTHILGNGDEDIWRSSSIATPRLEILTRKSS</sequence>
<comment type="caution">
    <text evidence="1">The sequence shown here is derived from an EMBL/GenBank/DDBJ whole genome shotgun (WGS) entry which is preliminary data.</text>
</comment>
<name>A0A819MFL5_9BILA</name>
<evidence type="ECO:0000313" key="1">
    <source>
        <dbReference type="EMBL" id="CAF3978684.1"/>
    </source>
</evidence>
<reference evidence="1" key="1">
    <citation type="submission" date="2021-02" db="EMBL/GenBank/DDBJ databases">
        <authorList>
            <person name="Nowell W R."/>
        </authorList>
    </citation>
    <scope>NUCLEOTIDE SEQUENCE</scope>
</reference>
<proteinExistence type="predicted"/>
<dbReference type="EMBL" id="CAJOBD010004061">
    <property type="protein sequence ID" value="CAF3978684.1"/>
    <property type="molecule type" value="Genomic_DNA"/>
</dbReference>
<evidence type="ECO:0000313" key="2">
    <source>
        <dbReference type="Proteomes" id="UP000663836"/>
    </source>
</evidence>
<dbReference type="AlphaFoldDB" id="A0A819MFL5"/>
<organism evidence="1 2">
    <name type="scientific">Rotaria sordida</name>
    <dbReference type="NCBI Taxonomy" id="392033"/>
    <lineage>
        <taxon>Eukaryota</taxon>
        <taxon>Metazoa</taxon>
        <taxon>Spiralia</taxon>
        <taxon>Gnathifera</taxon>
        <taxon>Rotifera</taxon>
        <taxon>Eurotatoria</taxon>
        <taxon>Bdelloidea</taxon>
        <taxon>Philodinida</taxon>
        <taxon>Philodinidae</taxon>
        <taxon>Rotaria</taxon>
    </lineage>
</organism>